<dbReference type="AlphaFoldDB" id="A0A0D6P812"/>
<evidence type="ECO:0000313" key="3">
    <source>
        <dbReference type="Proteomes" id="UP000032680"/>
    </source>
</evidence>
<sequence length="83" mass="8433">MAPDPLFVLAGIPAFVPYAPYVLALFGLCAAVMPWLPVPGAGQPVYRRVYGVVNALAHNYRNAANAALAAAKAAAPSGSTPGP</sequence>
<dbReference type="RefSeq" id="WP_048860959.1">
    <property type="nucleotide sequence ID" value="NZ_BANB01000216.1"/>
</dbReference>
<keyword evidence="1" id="KW-0812">Transmembrane</keyword>
<organism evidence="2 3">
    <name type="scientific">Acidisphaera rubrifaciens HS-AP3</name>
    <dbReference type="NCBI Taxonomy" id="1231350"/>
    <lineage>
        <taxon>Bacteria</taxon>
        <taxon>Pseudomonadati</taxon>
        <taxon>Pseudomonadota</taxon>
        <taxon>Alphaproteobacteria</taxon>
        <taxon>Acetobacterales</taxon>
        <taxon>Acetobacteraceae</taxon>
        <taxon>Acidisphaera</taxon>
    </lineage>
</organism>
<dbReference type="EMBL" id="BANB01000216">
    <property type="protein sequence ID" value="GAN77004.1"/>
    <property type="molecule type" value="Genomic_DNA"/>
</dbReference>
<keyword evidence="1" id="KW-1133">Transmembrane helix</keyword>
<protein>
    <submittedName>
        <fullName evidence="2">Uncharacterized protein</fullName>
    </submittedName>
</protein>
<dbReference type="Proteomes" id="UP000032680">
    <property type="component" value="Unassembled WGS sequence"/>
</dbReference>
<proteinExistence type="predicted"/>
<evidence type="ECO:0000256" key="1">
    <source>
        <dbReference type="SAM" id="Phobius"/>
    </source>
</evidence>
<feature type="transmembrane region" description="Helical" evidence="1">
    <location>
        <begin position="18"/>
        <end position="38"/>
    </location>
</feature>
<reference evidence="2 3" key="1">
    <citation type="submission" date="2012-11" db="EMBL/GenBank/DDBJ databases">
        <title>Whole genome sequence of Acidisphaera rubrifaciens HS-AP3.</title>
        <authorList>
            <person name="Azuma Y."/>
            <person name="Higashiura N."/>
            <person name="Hirakawa H."/>
            <person name="Matsushita K."/>
        </authorList>
    </citation>
    <scope>NUCLEOTIDE SEQUENCE [LARGE SCALE GENOMIC DNA]</scope>
    <source>
        <strain evidence="2 3">HS-AP3</strain>
    </source>
</reference>
<comment type="caution">
    <text evidence="2">The sequence shown here is derived from an EMBL/GenBank/DDBJ whole genome shotgun (WGS) entry which is preliminary data.</text>
</comment>
<evidence type="ECO:0000313" key="2">
    <source>
        <dbReference type="EMBL" id="GAN77004.1"/>
    </source>
</evidence>
<accession>A0A0D6P812</accession>
<keyword evidence="1" id="KW-0472">Membrane</keyword>
<keyword evidence="3" id="KW-1185">Reference proteome</keyword>
<name>A0A0D6P812_9PROT</name>
<gene>
    <name evidence="2" type="ORF">Asru_0216_02</name>
</gene>